<keyword evidence="10 13" id="KW-0408">Iron</keyword>
<dbReference type="InParanoid" id="A0A067QMY9"/>
<proteinExistence type="inferred from homology"/>
<keyword evidence="7 13" id="KW-0479">Metal-binding</keyword>
<evidence type="ECO:0000313" key="16">
    <source>
        <dbReference type="Proteomes" id="UP000027265"/>
    </source>
</evidence>
<comment type="cofactor">
    <cofactor evidence="1 13">
        <name>heme</name>
        <dbReference type="ChEBI" id="CHEBI:30413"/>
    </cofactor>
</comment>
<evidence type="ECO:0000256" key="6">
    <source>
        <dbReference type="ARBA" id="ARBA00022692"/>
    </source>
</evidence>
<dbReference type="Proteomes" id="UP000027265">
    <property type="component" value="Unassembled WGS sequence"/>
</dbReference>
<dbReference type="GO" id="GO:0004497">
    <property type="term" value="F:monooxygenase activity"/>
    <property type="evidence" value="ECO:0007669"/>
    <property type="project" value="UniProtKB-KW"/>
</dbReference>
<dbReference type="GO" id="GO:0016020">
    <property type="term" value="C:membrane"/>
    <property type="evidence" value="ECO:0007669"/>
    <property type="project" value="UniProtKB-SubCell"/>
</dbReference>
<keyword evidence="16" id="KW-1185">Reference proteome</keyword>
<dbReference type="AlphaFoldDB" id="A0A067QMY9"/>
<evidence type="ECO:0000256" key="11">
    <source>
        <dbReference type="ARBA" id="ARBA00023033"/>
    </source>
</evidence>
<dbReference type="GO" id="GO:0005506">
    <property type="term" value="F:iron ion binding"/>
    <property type="evidence" value="ECO:0007669"/>
    <property type="project" value="InterPro"/>
</dbReference>
<dbReference type="EMBL" id="KL197709">
    <property type="protein sequence ID" value="KDQ63971.1"/>
    <property type="molecule type" value="Genomic_DNA"/>
</dbReference>
<keyword evidence="9" id="KW-0560">Oxidoreductase</keyword>
<dbReference type="InterPro" id="IPR001128">
    <property type="entry name" value="Cyt_P450"/>
</dbReference>
<dbReference type="Gene3D" id="1.10.630.10">
    <property type="entry name" value="Cytochrome P450"/>
    <property type="match status" value="1"/>
</dbReference>
<keyword evidence="5 13" id="KW-0349">Heme</keyword>
<dbReference type="GO" id="GO:0020037">
    <property type="term" value="F:heme binding"/>
    <property type="evidence" value="ECO:0007669"/>
    <property type="project" value="InterPro"/>
</dbReference>
<dbReference type="HOGENOM" id="CLU_001570_14_2_1"/>
<evidence type="ECO:0000313" key="15">
    <source>
        <dbReference type="EMBL" id="KDQ63971.1"/>
    </source>
</evidence>
<dbReference type="GO" id="GO:0016705">
    <property type="term" value="F:oxidoreductase activity, acting on paired donors, with incorporation or reduction of molecular oxygen"/>
    <property type="evidence" value="ECO:0007669"/>
    <property type="project" value="InterPro"/>
</dbReference>
<evidence type="ECO:0000256" key="14">
    <source>
        <dbReference type="SAM" id="Phobius"/>
    </source>
</evidence>
<reference evidence="16" key="1">
    <citation type="journal article" date="2014" name="Proc. Natl. Acad. Sci. U.S.A.">
        <title>Extensive sampling of basidiomycete genomes demonstrates inadequacy of the white-rot/brown-rot paradigm for wood decay fungi.</title>
        <authorList>
            <person name="Riley R."/>
            <person name="Salamov A.A."/>
            <person name="Brown D.W."/>
            <person name="Nagy L.G."/>
            <person name="Floudas D."/>
            <person name="Held B.W."/>
            <person name="Levasseur A."/>
            <person name="Lombard V."/>
            <person name="Morin E."/>
            <person name="Otillar R."/>
            <person name="Lindquist E.A."/>
            <person name="Sun H."/>
            <person name="LaButti K.M."/>
            <person name="Schmutz J."/>
            <person name="Jabbour D."/>
            <person name="Luo H."/>
            <person name="Baker S.E."/>
            <person name="Pisabarro A.G."/>
            <person name="Walton J.D."/>
            <person name="Blanchette R.A."/>
            <person name="Henrissat B."/>
            <person name="Martin F."/>
            <person name="Cullen D."/>
            <person name="Hibbett D.S."/>
            <person name="Grigoriev I.V."/>
        </authorList>
    </citation>
    <scope>NUCLEOTIDE SEQUENCE [LARGE SCALE GENOMIC DNA]</scope>
    <source>
        <strain evidence="16">MUCL 33604</strain>
    </source>
</reference>
<dbReference type="PANTHER" id="PTHR24305:SF166">
    <property type="entry name" value="CYTOCHROME P450 12A4, MITOCHONDRIAL-RELATED"/>
    <property type="match status" value="1"/>
</dbReference>
<evidence type="ECO:0000256" key="2">
    <source>
        <dbReference type="ARBA" id="ARBA00004370"/>
    </source>
</evidence>
<organism evidence="15 16">
    <name type="scientific">Jaapia argillacea MUCL 33604</name>
    <dbReference type="NCBI Taxonomy" id="933084"/>
    <lineage>
        <taxon>Eukaryota</taxon>
        <taxon>Fungi</taxon>
        <taxon>Dikarya</taxon>
        <taxon>Basidiomycota</taxon>
        <taxon>Agaricomycotina</taxon>
        <taxon>Agaricomycetes</taxon>
        <taxon>Agaricomycetidae</taxon>
        <taxon>Jaapiales</taxon>
        <taxon>Jaapiaceae</taxon>
        <taxon>Jaapia</taxon>
    </lineage>
</organism>
<accession>A0A067QMY9</accession>
<comment type="pathway">
    <text evidence="3">Secondary metabolite biosynthesis; terpenoid biosynthesis.</text>
</comment>
<evidence type="ECO:0000256" key="7">
    <source>
        <dbReference type="ARBA" id="ARBA00022723"/>
    </source>
</evidence>
<dbReference type="STRING" id="933084.A0A067QMY9"/>
<evidence type="ECO:0008006" key="17">
    <source>
        <dbReference type="Google" id="ProtNLM"/>
    </source>
</evidence>
<evidence type="ECO:0000256" key="9">
    <source>
        <dbReference type="ARBA" id="ARBA00023002"/>
    </source>
</evidence>
<evidence type="ECO:0000256" key="1">
    <source>
        <dbReference type="ARBA" id="ARBA00001971"/>
    </source>
</evidence>
<dbReference type="InterPro" id="IPR002401">
    <property type="entry name" value="Cyt_P450_E_grp-I"/>
</dbReference>
<feature type="binding site" description="axial binding residue" evidence="13">
    <location>
        <position position="461"/>
    </location>
    <ligand>
        <name>heme</name>
        <dbReference type="ChEBI" id="CHEBI:30413"/>
    </ligand>
    <ligandPart>
        <name>Fe</name>
        <dbReference type="ChEBI" id="CHEBI:18248"/>
    </ligandPart>
</feature>
<evidence type="ECO:0000256" key="13">
    <source>
        <dbReference type="PIRSR" id="PIRSR602401-1"/>
    </source>
</evidence>
<name>A0A067QMY9_9AGAM</name>
<dbReference type="InterPro" id="IPR036396">
    <property type="entry name" value="Cyt_P450_sf"/>
</dbReference>
<dbReference type="InterPro" id="IPR050121">
    <property type="entry name" value="Cytochrome_P450_monoxygenase"/>
</dbReference>
<evidence type="ECO:0000256" key="4">
    <source>
        <dbReference type="ARBA" id="ARBA00010617"/>
    </source>
</evidence>
<dbReference type="PRINTS" id="PR00463">
    <property type="entry name" value="EP450I"/>
</dbReference>
<evidence type="ECO:0000256" key="12">
    <source>
        <dbReference type="ARBA" id="ARBA00023136"/>
    </source>
</evidence>
<feature type="transmembrane region" description="Helical" evidence="14">
    <location>
        <begin position="18"/>
        <end position="39"/>
    </location>
</feature>
<comment type="subcellular location">
    <subcellularLocation>
        <location evidence="2">Membrane</location>
    </subcellularLocation>
</comment>
<dbReference type="PRINTS" id="PR00385">
    <property type="entry name" value="P450"/>
</dbReference>
<gene>
    <name evidence="15" type="ORF">JAAARDRAFT_165949</name>
</gene>
<dbReference type="OrthoDB" id="3945418at2759"/>
<protein>
    <recommendedName>
        <fullName evidence="17">Cytochrome P450</fullName>
    </recommendedName>
</protein>
<evidence type="ECO:0000256" key="8">
    <source>
        <dbReference type="ARBA" id="ARBA00022989"/>
    </source>
</evidence>
<comment type="similarity">
    <text evidence="4">Belongs to the cytochrome P450 family.</text>
</comment>
<dbReference type="SUPFAM" id="SSF48264">
    <property type="entry name" value="Cytochrome P450"/>
    <property type="match status" value="1"/>
</dbReference>
<keyword evidence="8 14" id="KW-1133">Transmembrane helix</keyword>
<keyword evidence="6 14" id="KW-0812">Transmembrane</keyword>
<sequence>MHSPLQHTIIFFSNTRNLLLIAVPSLVAYIAFVVIYRLWISHLATIPGPWYAAISDFWLTTHVVRLQQCKIIHQLFELYGPVVRVGPNKVVFRDTNTMRSVYTVHKFDKSSYYKSLLTNNNDHAMTTLEHAPHAIRRKAYATHYNLANLSLFQPEMHDSALEVLTTLDVIAASRSVDCLALFRQMMVDVVCASSFGQGAGALARWAVDGEGFLAMAINDFPKRGILRSKVPTWAWKLVCSIPNRKFQRLCDSDKILADFVTAKVFETSSHITSGKVDDSDKVPLLHRLLRYRVAPSNDLMSERDIISECMGHLIAGSDTTSITLSYIFWELSRRRDIAKKLQDELDEAMTDPRVIPEISVLQGLPYLNALIKEGFRLYGAGPSLLERVVPSGKKGAIDEAFDLMGYALPPGTIVATQAWSLHRDAAVFASPETFLPDRWLDGNDARMAQHLMPFGTGSRVCGGQNLAHLMLKITIAAVARNFVVSAPPQTTERSMEIKDSFVIFPAAMACQLVFHPRAH</sequence>
<evidence type="ECO:0000256" key="5">
    <source>
        <dbReference type="ARBA" id="ARBA00022617"/>
    </source>
</evidence>
<evidence type="ECO:0000256" key="3">
    <source>
        <dbReference type="ARBA" id="ARBA00004721"/>
    </source>
</evidence>
<dbReference type="PANTHER" id="PTHR24305">
    <property type="entry name" value="CYTOCHROME P450"/>
    <property type="match status" value="1"/>
</dbReference>
<keyword evidence="11" id="KW-0503">Monooxygenase</keyword>
<evidence type="ECO:0000256" key="10">
    <source>
        <dbReference type="ARBA" id="ARBA00023004"/>
    </source>
</evidence>
<keyword evidence="12 14" id="KW-0472">Membrane</keyword>
<dbReference type="Pfam" id="PF00067">
    <property type="entry name" value="p450"/>
    <property type="match status" value="1"/>
</dbReference>